<sequence length="332" mass="37145">MKQASRFQLQAGWNVIISDIGQNSTEVARLAGLPEDLFQRSDATLTAQEYFNLFSALETLAGVNDLPLKLGQVISVESFDAAVFACLCSPNLKTAMQRLALYKRLIGPMLLSQTSFDNFIEYQVECYGYDGALPVSIAAVEVVFFVKLARIATRRELVPLAVTLPSLPSGIEEYSEFIGVVPKLGQGVSIRFSMEDLERPFLTQNLKMWTYFEPELQQRLSLLDKEASMAAKVRGVLLELLPSGESTIENVLSRLALSKRSLQRKLSEEGITFKAVLQKTRQDLARHYLRDERLSLAEISFLLGFTDANSFVRAFSDWEGISPGKVRKNNSR</sequence>
<comment type="caution">
    <text evidence="5">The sequence shown here is derived from an EMBL/GenBank/DDBJ whole genome shotgun (WGS) entry which is preliminary data.</text>
</comment>
<dbReference type="EMBL" id="JBHRYN010000012">
    <property type="protein sequence ID" value="MFC3702149.1"/>
    <property type="molecule type" value="Genomic_DNA"/>
</dbReference>
<proteinExistence type="predicted"/>
<dbReference type="Pfam" id="PF12625">
    <property type="entry name" value="Arabinose_bd"/>
    <property type="match status" value="1"/>
</dbReference>
<evidence type="ECO:0000313" key="5">
    <source>
        <dbReference type="EMBL" id="MFC3702149.1"/>
    </source>
</evidence>
<dbReference type="InterPro" id="IPR032687">
    <property type="entry name" value="AraC-type_N"/>
</dbReference>
<dbReference type="Pfam" id="PF12833">
    <property type="entry name" value="HTH_18"/>
    <property type="match status" value="1"/>
</dbReference>
<dbReference type="Proteomes" id="UP001595710">
    <property type="component" value="Unassembled WGS sequence"/>
</dbReference>
<name>A0ABV7WTG8_9GAMM</name>
<evidence type="ECO:0000259" key="4">
    <source>
        <dbReference type="PROSITE" id="PS01124"/>
    </source>
</evidence>
<organism evidence="5 6">
    <name type="scientific">Reinekea marina</name>
    <dbReference type="NCBI Taxonomy" id="1310421"/>
    <lineage>
        <taxon>Bacteria</taxon>
        <taxon>Pseudomonadati</taxon>
        <taxon>Pseudomonadota</taxon>
        <taxon>Gammaproteobacteria</taxon>
        <taxon>Oceanospirillales</taxon>
        <taxon>Saccharospirillaceae</taxon>
        <taxon>Reinekea</taxon>
    </lineage>
</organism>
<dbReference type="PROSITE" id="PS01124">
    <property type="entry name" value="HTH_ARAC_FAMILY_2"/>
    <property type="match status" value="1"/>
</dbReference>
<evidence type="ECO:0000256" key="2">
    <source>
        <dbReference type="ARBA" id="ARBA00023125"/>
    </source>
</evidence>
<dbReference type="InterPro" id="IPR009057">
    <property type="entry name" value="Homeodomain-like_sf"/>
</dbReference>
<accession>A0ABV7WTG8</accession>
<dbReference type="PANTHER" id="PTHR47894">
    <property type="entry name" value="HTH-TYPE TRANSCRIPTIONAL REGULATOR GADX"/>
    <property type="match status" value="1"/>
</dbReference>
<reference evidence="6" key="1">
    <citation type="journal article" date="2019" name="Int. J. Syst. Evol. Microbiol.">
        <title>The Global Catalogue of Microorganisms (GCM) 10K type strain sequencing project: providing services to taxonomists for standard genome sequencing and annotation.</title>
        <authorList>
            <consortium name="The Broad Institute Genomics Platform"/>
            <consortium name="The Broad Institute Genome Sequencing Center for Infectious Disease"/>
            <person name="Wu L."/>
            <person name="Ma J."/>
        </authorList>
    </citation>
    <scope>NUCLEOTIDE SEQUENCE [LARGE SCALE GENOMIC DNA]</scope>
    <source>
        <strain evidence="6">CECT 8288</strain>
    </source>
</reference>
<gene>
    <name evidence="5" type="ORF">ACFOND_10885</name>
</gene>
<evidence type="ECO:0000256" key="3">
    <source>
        <dbReference type="ARBA" id="ARBA00023163"/>
    </source>
</evidence>
<dbReference type="RefSeq" id="WP_290281530.1">
    <property type="nucleotide sequence ID" value="NZ_JAUFQI010000001.1"/>
</dbReference>
<dbReference type="InterPro" id="IPR018060">
    <property type="entry name" value="HTH_AraC"/>
</dbReference>
<dbReference type="Gene3D" id="1.10.10.60">
    <property type="entry name" value="Homeodomain-like"/>
    <property type="match status" value="1"/>
</dbReference>
<keyword evidence="2" id="KW-0238">DNA-binding</keyword>
<evidence type="ECO:0000256" key="1">
    <source>
        <dbReference type="ARBA" id="ARBA00023015"/>
    </source>
</evidence>
<keyword evidence="1" id="KW-0805">Transcription regulation</keyword>
<keyword evidence="3" id="KW-0804">Transcription</keyword>
<dbReference type="SMART" id="SM00342">
    <property type="entry name" value="HTH_ARAC"/>
    <property type="match status" value="1"/>
</dbReference>
<dbReference type="PANTHER" id="PTHR47894:SF1">
    <property type="entry name" value="HTH-TYPE TRANSCRIPTIONAL REGULATOR VQSM"/>
    <property type="match status" value="1"/>
</dbReference>
<dbReference type="SUPFAM" id="SSF46689">
    <property type="entry name" value="Homeodomain-like"/>
    <property type="match status" value="1"/>
</dbReference>
<feature type="domain" description="HTH araC/xylS-type" evidence="4">
    <location>
        <begin position="231"/>
        <end position="329"/>
    </location>
</feature>
<evidence type="ECO:0000313" key="6">
    <source>
        <dbReference type="Proteomes" id="UP001595710"/>
    </source>
</evidence>
<keyword evidence="6" id="KW-1185">Reference proteome</keyword>
<protein>
    <submittedName>
        <fullName evidence="5">AraC family transcriptional regulator ligand-binding domain-containing protein</fullName>
    </submittedName>
</protein>